<evidence type="ECO:0000256" key="7">
    <source>
        <dbReference type="ARBA" id="ARBA00023306"/>
    </source>
</evidence>
<feature type="region of interest" description="Disordered" evidence="8">
    <location>
        <begin position="1"/>
        <end position="95"/>
    </location>
</feature>
<keyword evidence="5" id="KW-0067">ATP-binding</keyword>
<comment type="subcellular location">
    <subcellularLocation>
        <location evidence="1">Nucleus</location>
    </subcellularLocation>
</comment>
<dbReference type="PANTHER" id="PTHR12172">
    <property type="entry name" value="CELL CYCLE CHECKPOINT PROTEIN RAD17"/>
    <property type="match status" value="1"/>
</dbReference>
<evidence type="ECO:0000256" key="4">
    <source>
        <dbReference type="ARBA" id="ARBA00022763"/>
    </source>
</evidence>
<proteinExistence type="inferred from homology"/>
<evidence type="ECO:0000256" key="5">
    <source>
        <dbReference type="ARBA" id="ARBA00022840"/>
    </source>
</evidence>
<evidence type="ECO:0000256" key="1">
    <source>
        <dbReference type="ARBA" id="ARBA00004123"/>
    </source>
</evidence>
<evidence type="ECO:0000256" key="2">
    <source>
        <dbReference type="ARBA" id="ARBA00006168"/>
    </source>
</evidence>
<protein>
    <submittedName>
        <fullName evidence="9">Rad17 cell cycle checkpoint protein-domain-containing protein</fullName>
    </submittedName>
</protein>
<dbReference type="AlphaFoldDB" id="A0AAD7MF84"/>
<feature type="compositionally biased region" description="Low complexity" evidence="8">
    <location>
        <begin position="236"/>
        <end position="245"/>
    </location>
</feature>
<dbReference type="EMBL" id="JARKIB010000336">
    <property type="protein sequence ID" value="KAJ7713753.1"/>
    <property type="molecule type" value="Genomic_DNA"/>
</dbReference>
<dbReference type="GO" id="GO:0006281">
    <property type="term" value="P:DNA repair"/>
    <property type="evidence" value="ECO:0007669"/>
    <property type="project" value="InterPro"/>
</dbReference>
<dbReference type="Pfam" id="PF03215">
    <property type="entry name" value="Rad17"/>
    <property type="match status" value="1"/>
</dbReference>
<evidence type="ECO:0000313" key="9">
    <source>
        <dbReference type="EMBL" id="KAJ7713753.1"/>
    </source>
</evidence>
<sequence>MPPKSSQAPSSSAKPATKKAKTSSSKATTVKLSDAPPSNSPRINPLTAVSSLPRKQRDKWLKSLGPPTSTKKASQPSQTTKSKGKGKEKEKERHVSSIFDAEDDRLWVDIYEPTTEAELAVHVRKVQDVRRWLDEAFVGGPSGKLRKYRRILALTGPAGTAKTATMRVLAREFDCEILEWRNAMEEGSSRFGDNGQNDTFSSDHESLFSKFEAFLTRASTCQTIFADASDRGAKLSSSSPSSSSSNTNATQPHKRKRQLILLEDLPNILHAATQQRFHAALQSLIGAPQVDPVPLVVIVSDAGTRGEARDERLASGVWGGGREGDGVLDIRVVLGRDLLGGPYVTEIGFNPIALTLMKKALQALVSTHFASAPKASGSAPTKEMLDIVVETSNGDIRSAIMALQFSCLPTLGGSSGKAARKKGGGAGGGTKLVLEAVTRREQSLALFHFMGRVLYNKRKGDPPNSSATAKDIQRDQALDATLKDPPKLPKFLAAEERRTSRVNVDALYADSPIDSSLFSLYVHQNYTPFCNETEQCEGVAEWLSWVDSSGGEAWYQANPHRFHLLTLGTLHSLPSPVPRRGQKMFKPEFFEYLNKEKDAWEAVRDVRGWIMGDGAIVGESDAPLGTWSRAEVVTGLGAVLKARDLKNASPRAPASHRPFSSLPFANGENRAGMRPLVEGDVASDDVDVPDEGDGAPVGGWPGVDEGGARDGGWLEGDEIEEF</sequence>
<dbReference type="GO" id="GO:0003682">
    <property type="term" value="F:chromatin binding"/>
    <property type="evidence" value="ECO:0007669"/>
    <property type="project" value="TreeGrafter"/>
</dbReference>
<accession>A0AAD7MF84</accession>
<evidence type="ECO:0000256" key="6">
    <source>
        <dbReference type="ARBA" id="ARBA00023242"/>
    </source>
</evidence>
<feature type="compositionally biased region" description="Acidic residues" evidence="8">
    <location>
        <begin position="682"/>
        <end position="693"/>
    </location>
</feature>
<reference evidence="9" key="1">
    <citation type="submission" date="2023-03" db="EMBL/GenBank/DDBJ databases">
        <title>Massive genome expansion in bonnet fungi (Mycena s.s.) driven by repeated elements and novel gene families across ecological guilds.</title>
        <authorList>
            <consortium name="Lawrence Berkeley National Laboratory"/>
            <person name="Harder C.B."/>
            <person name="Miyauchi S."/>
            <person name="Viragh M."/>
            <person name="Kuo A."/>
            <person name="Thoen E."/>
            <person name="Andreopoulos B."/>
            <person name="Lu D."/>
            <person name="Skrede I."/>
            <person name="Drula E."/>
            <person name="Henrissat B."/>
            <person name="Morin E."/>
            <person name="Kohler A."/>
            <person name="Barry K."/>
            <person name="LaButti K."/>
            <person name="Morin E."/>
            <person name="Salamov A."/>
            <person name="Lipzen A."/>
            <person name="Mereny Z."/>
            <person name="Hegedus B."/>
            <person name="Baldrian P."/>
            <person name="Stursova M."/>
            <person name="Weitz H."/>
            <person name="Taylor A."/>
            <person name="Grigoriev I.V."/>
            <person name="Nagy L.G."/>
            <person name="Martin F."/>
            <person name="Kauserud H."/>
        </authorList>
    </citation>
    <scope>NUCLEOTIDE SEQUENCE</scope>
    <source>
        <strain evidence="9">CBHHK182m</strain>
    </source>
</reference>
<keyword evidence="6" id="KW-0539">Nucleus</keyword>
<feature type="compositionally biased region" description="Gly residues" evidence="8">
    <location>
        <begin position="695"/>
        <end position="714"/>
    </location>
</feature>
<evidence type="ECO:0000256" key="3">
    <source>
        <dbReference type="ARBA" id="ARBA00022741"/>
    </source>
</evidence>
<dbReference type="GO" id="GO:0000077">
    <property type="term" value="P:DNA damage checkpoint signaling"/>
    <property type="evidence" value="ECO:0007669"/>
    <property type="project" value="TreeGrafter"/>
</dbReference>
<evidence type="ECO:0000256" key="8">
    <source>
        <dbReference type="SAM" id="MobiDB-lite"/>
    </source>
</evidence>
<organism evidence="9 10">
    <name type="scientific">Mycena metata</name>
    <dbReference type="NCBI Taxonomy" id="1033252"/>
    <lineage>
        <taxon>Eukaryota</taxon>
        <taxon>Fungi</taxon>
        <taxon>Dikarya</taxon>
        <taxon>Basidiomycota</taxon>
        <taxon>Agaricomycotina</taxon>
        <taxon>Agaricomycetes</taxon>
        <taxon>Agaricomycetidae</taxon>
        <taxon>Agaricales</taxon>
        <taxon>Marasmiineae</taxon>
        <taxon>Mycenaceae</taxon>
        <taxon>Mycena</taxon>
    </lineage>
</organism>
<comment type="caution">
    <text evidence="9">The sequence shown here is derived from an EMBL/GenBank/DDBJ whole genome shotgun (WGS) entry which is preliminary data.</text>
</comment>
<dbReference type="GO" id="GO:0005524">
    <property type="term" value="F:ATP binding"/>
    <property type="evidence" value="ECO:0007669"/>
    <property type="project" value="UniProtKB-KW"/>
</dbReference>
<dbReference type="InterPro" id="IPR027417">
    <property type="entry name" value="P-loop_NTPase"/>
</dbReference>
<keyword evidence="3" id="KW-0547">Nucleotide-binding</keyword>
<feature type="compositionally biased region" description="Low complexity" evidence="8">
    <location>
        <begin position="1"/>
        <end position="15"/>
    </location>
</feature>
<dbReference type="GO" id="GO:0005634">
    <property type="term" value="C:nucleus"/>
    <property type="evidence" value="ECO:0007669"/>
    <property type="project" value="UniProtKB-SubCell"/>
</dbReference>
<feature type="region of interest" description="Disordered" evidence="8">
    <location>
        <begin position="682"/>
        <end position="722"/>
    </location>
</feature>
<name>A0AAD7MF84_9AGAR</name>
<dbReference type="SUPFAM" id="SSF52540">
    <property type="entry name" value="P-loop containing nucleoside triphosphate hydrolases"/>
    <property type="match status" value="1"/>
</dbReference>
<dbReference type="PANTHER" id="PTHR12172:SF0">
    <property type="entry name" value="CELL CYCLE CHECKPOINT PROTEIN RAD17"/>
    <property type="match status" value="1"/>
</dbReference>
<dbReference type="Gene3D" id="3.40.50.300">
    <property type="entry name" value="P-loop containing nucleotide triphosphate hydrolases"/>
    <property type="match status" value="1"/>
</dbReference>
<feature type="compositionally biased region" description="Polar residues" evidence="8">
    <location>
        <begin position="66"/>
        <end position="80"/>
    </location>
</feature>
<dbReference type="GO" id="GO:0033314">
    <property type="term" value="P:mitotic DNA replication checkpoint signaling"/>
    <property type="evidence" value="ECO:0007669"/>
    <property type="project" value="TreeGrafter"/>
</dbReference>
<dbReference type="GO" id="GO:0003689">
    <property type="term" value="F:DNA clamp loader activity"/>
    <property type="evidence" value="ECO:0007669"/>
    <property type="project" value="TreeGrafter"/>
</dbReference>
<keyword evidence="10" id="KW-1185">Reference proteome</keyword>
<dbReference type="Proteomes" id="UP001215598">
    <property type="component" value="Unassembled WGS sequence"/>
</dbReference>
<keyword evidence="7" id="KW-0131">Cell cycle</keyword>
<comment type="similarity">
    <text evidence="2">Belongs to the rad17/RAD24 family.</text>
</comment>
<feature type="region of interest" description="Disordered" evidence="8">
    <location>
        <begin position="232"/>
        <end position="254"/>
    </location>
</feature>
<keyword evidence="4" id="KW-0227">DNA damage</keyword>
<evidence type="ECO:0000313" key="10">
    <source>
        <dbReference type="Proteomes" id="UP001215598"/>
    </source>
</evidence>
<feature type="compositionally biased region" description="Polar residues" evidence="8">
    <location>
        <begin position="36"/>
        <end position="50"/>
    </location>
</feature>
<gene>
    <name evidence="9" type="ORF">B0H16DRAFT_1809471</name>
</gene>
<feature type="region of interest" description="Disordered" evidence="8">
    <location>
        <begin position="460"/>
        <end position="479"/>
    </location>
</feature>
<dbReference type="InterPro" id="IPR004582">
    <property type="entry name" value="Checkpoint_prot_Rad17_Rad24"/>
</dbReference>
<feature type="compositionally biased region" description="Basic and acidic residues" evidence="8">
    <location>
        <begin position="85"/>
        <end position="95"/>
    </location>
</feature>